<dbReference type="Proteomes" id="UP000265020">
    <property type="component" value="Unassembled WGS sequence"/>
</dbReference>
<dbReference type="InterPro" id="IPR043136">
    <property type="entry name" value="B30.2/SPRY_sf"/>
</dbReference>
<dbReference type="GO" id="GO:0008270">
    <property type="term" value="F:zinc ion binding"/>
    <property type="evidence" value="ECO:0007669"/>
    <property type="project" value="UniProtKB-KW"/>
</dbReference>
<dbReference type="Pfam" id="PF00622">
    <property type="entry name" value="SPRY"/>
    <property type="match status" value="1"/>
</dbReference>
<accession>A0A3Q2E7M8</accession>
<proteinExistence type="predicted"/>
<dbReference type="PRINTS" id="PR01407">
    <property type="entry name" value="BUTYPHLNCDUF"/>
</dbReference>
<dbReference type="InterPro" id="IPR001870">
    <property type="entry name" value="B30.2/SPRY"/>
</dbReference>
<keyword evidence="1" id="KW-0479">Metal-binding</keyword>
<organism evidence="5 6">
    <name type="scientific">Cyprinodon variegatus</name>
    <name type="common">Sheepshead minnow</name>
    <dbReference type="NCBI Taxonomy" id="28743"/>
    <lineage>
        <taxon>Eukaryota</taxon>
        <taxon>Metazoa</taxon>
        <taxon>Chordata</taxon>
        <taxon>Craniata</taxon>
        <taxon>Vertebrata</taxon>
        <taxon>Euteleostomi</taxon>
        <taxon>Actinopterygii</taxon>
        <taxon>Neopterygii</taxon>
        <taxon>Teleostei</taxon>
        <taxon>Neoteleostei</taxon>
        <taxon>Acanthomorphata</taxon>
        <taxon>Ovalentaria</taxon>
        <taxon>Atherinomorphae</taxon>
        <taxon>Cyprinodontiformes</taxon>
        <taxon>Cyprinodontidae</taxon>
        <taxon>Cyprinodon</taxon>
    </lineage>
</organism>
<feature type="domain" description="B30.2/SPRY" evidence="4">
    <location>
        <begin position="52"/>
        <end position="257"/>
    </location>
</feature>
<dbReference type="PANTHER" id="PTHR25465">
    <property type="entry name" value="B-BOX DOMAIN CONTAINING"/>
    <property type="match status" value="1"/>
</dbReference>
<dbReference type="PROSITE" id="PS50188">
    <property type="entry name" value="B302_SPRY"/>
    <property type="match status" value="1"/>
</dbReference>
<dbReference type="Pfam" id="PF13765">
    <property type="entry name" value="PRY"/>
    <property type="match status" value="1"/>
</dbReference>
<sequence>MQERKIKLETRLQVRTTIYTALVTALSKKKKLHFYLSLNLFIFCSTVKIPVYEPNIPEPKCRADLIKHWINLSLDDRTSNKVLWITEDGAKVTRMTDDITCPVLDRPERYEYTPQVLCKEGILGFRGYWEVQFSGWVVIGVAFERSGRRNSEGPCGLGENEESWGLEWSGSCYQVWHNGHGKEIGGIPHYTTIGVYVDQPAGLLSFYAVEEIEEGEGGPLRKEVKLLHQIRSSFKQKLLPGFWVGTNSYCLILKKEE</sequence>
<reference evidence="5" key="1">
    <citation type="submission" date="2025-08" db="UniProtKB">
        <authorList>
            <consortium name="Ensembl"/>
        </authorList>
    </citation>
    <scope>IDENTIFICATION</scope>
</reference>
<evidence type="ECO:0000256" key="1">
    <source>
        <dbReference type="ARBA" id="ARBA00022723"/>
    </source>
</evidence>
<keyword evidence="2" id="KW-0863">Zinc-finger</keyword>
<evidence type="ECO:0000256" key="3">
    <source>
        <dbReference type="ARBA" id="ARBA00022833"/>
    </source>
</evidence>
<dbReference type="InterPro" id="IPR006574">
    <property type="entry name" value="PRY"/>
</dbReference>
<reference evidence="5" key="2">
    <citation type="submission" date="2025-09" db="UniProtKB">
        <authorList>
            <consortium name="Ensembl"/>
        </authorList>
    </citation>
    <scope>IDENTIFICATION</scope>
</reference>
<dbReference type="PANTHER" id="PTHR25465:SF80">
    <property type="entry name" value="TRIPARTITE MOTIF-CONTAINING PROTEIN 16-LIKE"/>
    <property type="match status" value="1"/>
</dbReference>
<name>A0A3Q2E7M8_CYPVA</name>
<dbReference type="GO" id="GO:0005737">
    <property type="term" value="C:cytoplasm"/>
    <property type="evidence" value="ECO:0007669"/>
    <property type="project" value="UniProtKB-ARBA"/>
</dbReference>
<dbReference type="GeneTree" id="ENSGT00930000151196"/>
<dbReference type="InterPro" id="IPR003879">
    <property type="entry name" value="Butyrophylin_SPRY"/>
</dbReference>
<dbReference type="InterPro" id="IPR013320">
    <property type="entry name" value="ConA-like_dom_sf"/>
</dbReference>
<evidence type="ECO:0000259" key="4">
    <source>
        <dbReference type="PROSITE" id="PS50188"/>
    </source>
</evidence>
<evidence type="ECO:0000313" key="5">
    <source>
        <dbReference type="Ensembl" id="ENSCVAP00000028206.1"/>
    </source>
</evidence>
<evidence type="ECO:0000256" key="2">
    <source>
        <dbReference type="ARBA" id="ARBA00022771"/>
    </source>
</evidence>
<dbReference type="InterPro" id="IPR051051">
    <property type="entry name" value="E3_ubiq-ligase_TRIM/RNF"/>
</dbReference>
<dbReference type="Gene3D" id="2.60.120.920">
    <property type="match status" value="1"/>
</dbReference>
<keyword evidence="3" id="KW-0862">Zinc</keyword>
<dbReference type="SUPFAM" id="SSF49899">
    <property type="entry name" value="Concanavalin A-like lectins/glucanases"/>
    <property type="match status" value="1"/>
</dbReference>
<dbReference type="AlphaFoldDB" id="A0A3Q2E7M8"/>
<evidence type="ECO:0000313" key="6">
    <source>
        <dbReference type="Proteomes" id="UP000265020"/>
    </source>
</evidence>
<dbReference type="InterPro" id="IPR003877">
    <property type="entry name" value="SPRY_dom"/>
</dbReference>
<protein>
    <submittedName>
        <fullName evidence="5">Stonustoxin subunit beta-like</fullName>
    </submittedName>
</protein>
<dbReference type="Ensembl" id="ENSCVAT00000019984.1">
    <property type="protein sequence ID" value="ENSCVAP00000028206.1"/>
    <property type="gene ID" value="ENSCVAG00000015090.1"/>
</dbReference>
<keyword evidence="6" id="KW-1185">Reference proteome</keyword>